<comment type="caution">
    <text evidence="2">The sequence shown here is derived from an EMBL/GenBank/DDBJ whole genome shotgun (WGS) entry which is preliminary data.</text>
</comment>
<keyword evidence="1" id="KW-0732">Signal</keyword>
<sequence length="288" mass="32900">MRRWACLLALLGWQAQAAALDRYVIDLNSSKSEYNDSHIQRLLTAALEASRAKYGAFEVKISTLRVQRDRLMLEMMSGRDVNLSAQVTSLEWERKLIPVRIPVDKGLSGYRIALIDGRDQAEFSKVRTLAQLKAKSLGAGRQWSSTAVLQQSGFTVQTGATTSGLHRMLAAHRFQYFPRAIDEALFEREEYAPGFPQLAVERSLAIYVPLPRYFFVGGQPRLAQRLEYGLQQLIADGRFDQIFHEFYDGLIEKAGLRKRRIFKLDNPLLSPQTPLANTAYWYDPFEHR</sequence>
<name>A0ABT1GKK3_9BURK</name>
<keyword evidence="3" id="KW-1185">Reference proteome</keyword>
<proteinExistence type="predicted"/>
<gene>
    <name evidence="2" type="ORF">L1274_003230</name>
</gene>
<feature type="signal peptide" evidence="1">
    <location>
        <begin position="1"/>
        <end position="17"/>
    </location>
</feature>
<dbReference type="SUPFAM" id="SSF53850">
    <property type="entry name" value="Periplasmic binding protein-like II"/>
    <property type="match status" value="1"/>
</dbReference>
<organism evidence="2 3">
    <name type="scientific">Duganella violaceipulchra</name>
    <dbReference type="NCBI Taxonomy" id="2849652"/>
    <lineage>
        <taxon>Bacteria</taxon>
        <taxon>Pseudomonadati</taxon>
        <taxon>Pseudomonadota</taxon>
        <taxon>Betaproteobacteria</taxon>
        <taxon>Burkholderiales</taxon>
        <taxon>Oxalobacteraceae</taxon>
        <taxon>Telluria group</taxon>
        <taxon>Duganella</taxon>
    </lineage>
</organism>
<feature type="chain" id="PRO_5045446158" description="Transporter substrate-binding domain-containing protein" evidence="1">
    <location>
        <begin position="18"/>
        <end position="288"/>
    </location>
</feature>
<evidence type="ECO:0000313" key="3">
    <source>
        <dbReference type="Proteomes" id="UP001162889"/>
    </source>
</evidence>
<dbReference type="Proteomes" id="UP001162889">
    <property type="component" value="Unassembled WGS sequence"/>
</dbReference>
<accession>A0ABT1GKK3</accession>
<evidence type="ECO:0000313" key="2">
    <source>
        <dbReference type="EMBL" id="MCP2009501.1"/>
    </source>
</evidence>
<dbReference type="EMBL" id="JALJZU010000006">
    <property type="protein sequence ID" value="MCP2009501.1"/>
    <property type="molecule type" value="Genomic_DNA"/>
</dbReference>
<dbReference type="RefSeq" id="WP_262311743.1">
    <property type="nucleotide sequence ID" value="NZ_JAHTGR010000004.1"/>
</dbReference>
<evidence type="ECO:0008006" key="4">
    <source>
        <dbReference type="Google" id="ProtNLM"/>
    </source>
</evidence>
<protein>
    <recommendedName>
        <fullName evidence="4">Transporter substrate-binding domain-containing protein</fullName>
    </recommendedName>
</protein>
<evidence type="ECO:0000256" key="1">
    <source>
        <dbReference type="SAM" id="SignalP"/>
    </source>
</evidence>
<reference evidence="2" key="1">
    <citation type="submission" date="2022-03" db="EMBL/GenBank/DDBJ databases">
        <title>Genome Encyclopedia of Bacteria and Archaea VI: Functional Genomics of Type Strains.</title>
        <authorList>
            <person name="Whitman W."/>
        </authorList>
    </citation>
    <scope>NUCLEOTIDE SEQUENCE</scope>
    <source>
        <strain evidence="2">HSC-15S17</strain>
    </source>
</reference>